<reference evidence="9" key="1">
    <citation type="submission" date="2022-01" db="EMBL/GenBank/DDBJ databases">
        <authorList>
            <person name="King R."/>
        </authorList>
    </citation>
    <scope>NUCLEOTIDE SEQUENCE</scope>
</reference>
<evidence type="ECO:0000256" key="7">
    <source>
        <dbReference type="SAM" id="Phobius"/>
    </source>
</evidence>
<feature type="transmembrane region" description="Helical" evidence="7">
    <location>
        <begin position="96"/>
        <end position="115"/>
    </location>
</feature>
<feature type="transmembrane region" description="Helical" evidence="7">
    <location>
        <begin position="12"/>
        <end position="30"/>
    </location>
</feature>
<keyword evidence="10" id="KW-1185">Reference proteome</keyword>
<dbReference type="EMBL" id="OV651818">
    <property type="protein sequence ID" value="CAH1112726.1"/>
    <property type="molecule type" value="Genomic_DNA"/>
</dbReference>
<feature type="transmembrane region" description="Helical" evidence="7">
    <location>
        <begin position="161"/>
        <end position="185"/>
    </location>
</feature>
<name>A0A9P0D5H9_9CUCU</name>
<dbReference type="OrthoDB" id="6772029at2759"/>
<feature type="domain" description="TLC" evidence="8">
    <location>
        <begin position="87"/>
        <end position="288"/>
    </location>
</feature>
<dbReference type="Pfam" id="PF03798">
    <property type="entry name" value="TRAM_LAG1_CLN8"/>
    <property type="match status" value="1"/>
</dbReference>
<comment type="pathway">
    <text evidence="2">Lipid metabolism; sphingolipid metabolism.</text>
</comment>
<dbReference type="PANTHER" id="PTHR12560:SF0">
    <property type="entry name" value="LD18904P"/>
    <property type="match status" value="1"/>
</dbReference>
<feature type="transmembrane region" description="Helical" evidence="7">
    <location>
        <begin position="136"/>
        <end position="155"/>
    </location>
</feature>
<accession>A0A9P0D5H9</accession>
<dbReference type="GO" id="GO:0046513">
    <property type="term" value="P:ceramide biosynthetic process"/>
    <property type="evidence" value="ECO:0007669"/>
    <property type="project" value="InterPro"/>
</dbReference>
<dbReference type="GO" id="GO:0050291">
    <property type="term" value="F:sphingosine N-acyltransferase activity"/>
    <property type="evidence" value="ECO:0007669"/>
    <property type="project" value="InterPro"/>
</dbReference>
<organism evidence="9 10">
    <name type="scientific">Psylliodes chrysocephalus</name>
    <dbReference type="NCBI Taxonomy" id="3402493"/>
    <lineage>
        <taxon>Eukaryota</taxon>
        <taxon>Metazoa</taxon>
        <taxon>Ecdysozoa</taxon>
        <taxon>Arthropoda</taxon>
        <taxon>Hexapoda</taxon>
        <taxon>Insecta</taxon>
        <taxon>Pterygota</taxon>
        <taxon>Neoptera</taxon>
        <taxon>Endopterygota</taxon>
        <taxon>Coleoptera</taxon>
        <taxon>Polyphaga</taxon>
        <taxon>Cucujiformia</taxon>
        <taxon>Chrysomeloidea</taxon>
        <taxon>Chrysomelidae</taxon>
        <taxon>Galerucinae</taxon>
        <taxon>Alticini</taxon>
        <taxon>Psylliodes</taxon>
    </lineage>
</organism>
<proteinExistence type="predicted"/>
<keyword evidence="4 7" id="KW-0812">Transmembrane</keyword>
<evidence type="ECO:0000313" key="9">
    <source>
        <dbReference type="EMBL" id="CAH1112726.1"/>
    </source>
</evidence>
<protein>
    <recommendedName>
        <fullName evidence="8">TLC domain-containing protein</fullName>
    </recommendedName>
</protein>
<evidence type="ECO:0000256" key="1">
    <source>
        <dbReference type="ARBA" id="ARBA00004141"/>
    </source>
</evidence>
<gene>
    <name evidence="9" type="ORF">PSYICH_LOCUS12005</name>
</gene>
<feature type="transmembrane region" description="Helical" evidence="7">
    <location>
        <begin position="259"/>
        <end position="283"/>
    </location>
</feature>
<dbReference type="GO" id="GO:0016020">
    <property type="term" value="C:membrane"/>
    <property type="evidence" value="ECO:0007669"/>
    <property type="project" value="UniProtKB-SubCell"/>
</dbReference>
<evidence type="ECO:0000256" key="3">
    <source>
        <dbReference type="ARBA" id="ARBA00004991"/>
    </source>
</evidence>
<evidence type="ECO:0000259" key="8">
    <source>
        <dbReference type="SMART" id="SM00724"/>
    </source>
</evidence>
<comment type="subcellular location">
    <subcellularLocation>
        <location evidence="1">Membrane</location>
        <topology evidence="1">Multi-pass membrane protein</topology>
    </subcellularLocation>
</comment>
<dbReference type="InterPro" id="IPR016439">
    <property type="entry name" value="Lag1/Lac1-like"/>
</dbReference>
<dbReference type="AlphaFoldDB" id="A0A9P0D5H9"/>
<keyword evidence="6 7" id="KW-0472">Membrane</keyword>
<dbReference type="InterPro" id="IPR006634">
    <property type="entry name" value="TLC-dom"/>
</dbReference>
<comment type="pathway">
    <text evidence="3">Sphingolipid metabolism.</text>
</comment>
<evidence type="ECO:0000256" key="2">
    <source>
        <dbReference type="ARBA" id="ARBA00004760"/>
    </source>
</evidence>
<evidence type="ECO:0000313" key="10">
    <source>
        <dbReference type="Proteomes" id="UP001153636"/>
    </source>
</evidence>
<evidence type="ECO:0000256" key="5">
    <source>
        <dbReference type="ARBA" id="ARBA00022989"/>
    </source>
</evidence>
<dbReference type="Proteomes" id="UP001153636">
    <property type="component" value="Chromosome 6"/>
</dbReference>
<keyword evidence="5 7" id="KW-1133">Transmembrane helix</keyword>
<evidence type="ECO:0000256" key="6">
    <source>
        <dbReference type="ARBA" id="ARBA00023136"/>
    </source>
</evidence>
<dbReference type="PANTHER" id="PTHR12560">
    <property type="entry name" value="LONGEVITY ASSURANCE FACTOR 1 LAG1"/>
    <property type="match status" value="1"/>
</dbReference>
<sequence length="296" mass="35076">MVPENIDIKPMDLFYIIPMVIALLTAKFIFQKTVYFLLETCQNINFLPPSNPSRILETTYLKSKKLNQRDPQECLNRRYNEGEEYLNNLCENVFQYLYYVLIFTYGIAVLWNKPWLWNISKCWEDFDHQKTSVDIWWYYMISQTFYYSNFVTHMYEAPKKHFYFILVHDVITILILTLSWCYRFVRIGAVGMMVHDISNVFLQASKIAFALRKEMAHACSFVVFSLVWLVTRMGVFPLWIIRNCLSVQVEFGFRHYGSILLIGLLFILFGLHCFSTCMIFRIFSNAGKLVNAKTDV</sequence>
<evidence type="ECO:0000256" key="4">
    <source>
        <dbReference type="ARBA" id="ARBA00022692"/>
    </source>
</evidence>
<feature type="transmembrane region" description="Helical" evidence="7">
    <location>
        <begin position="215"/>
        <end position="239"/>
    </location>
</feature>
<dbReference type="SMART" id="SM00724">
    <property type="entry name" value="TLC"/>
    <property type="match status" value="1"/>
</dbReference>